<dbReference type="GO" id="GO:0071972">
    <property type="term" value="F:peptidoglycan L,D-transpeptidase activity"/>
    <property type="evidence" value="ECO:0007669"/>
    <property type="project" value="TreeGrafter"/>
</dbReference>
<feature type="active site" description="Acyl-ester intermediate" evidence="14">
    <location>
        <position position="328"/>
    </location>
</feature>
<evidence type="ECO:0000256" key="11">
    <source>
        <dbReference type="ARBA" id="ARBA00022989"/>
    </source>
</evidence>
<reference evidence="18 19" key="1">
    <citation type="submission" date="2019-11" db="EMBL/GenBank/DDBJ databases">
        <title>Novel species isolated from a subtropical stream in China.</title>
        <authorList>
            <person name="Lu H."/>
        </authorList>
    </citation>
    <scope>NUCLEOTIDE SEQUENCE [LARGE SCALE GENOMIC DNA]</scope>
    <source>
        <strain evidence="18 19">FT92W</strain>
    </source>
</reference>
<keyword evidence="4 14" id="KW-0997">Cell inner membrane</keyword>
<dbReference type="EMBL" id="WKJJ01000009">
    <property type="protein sequence ID" value="MRV73272.1"/>
    <property type="molecule type" value="Genomic_DNA"/>
</dbReference>
<keyword evidence="11 14" id="KW-1133">Transmembrane helix</keyword>
<comment type="pathway">
    <text evidence="14">Cell wall biogenesis; peptidoglycan biosynthesis.</text>
</comment>
<feature type="compositionally biased region" description="Acidic residues" evidence="15">
    <location>
        <begin position="638"/>
        <end position="647"/>
    </location>
</feature>
<dbReference type="Gene3D" id="3.40.710.10">
    <property type="entry name" value="DD-peptidase/beta-lactamase superfamily"/>
    <property type="match status" value="1"/>
</dbReference>
<dbReference type="SUPFAM" id="SSF56601">
    <property type="entry name" value="beta-lactamase/transpeptidase-like"/>
    <property type="match status" value="1"/>
</dbReference>
<feature type="binding site" evidence="14">
    <location>
        <position position="384"/>
    </location>
    <ligand>
        <name>Zn(2+)</name>
        <dbReference type="ChEBI" id="CHEBI:29105"/>
    </ligand>
</feature>
<evidence type="ECO:0000256" key="3">
    <source>
        <dbReference type="ARBA" id="ARBA00022475"/>
    </source>
</evidence>
<evidence type="ECO:0000256" key="6">
    <source>
        <dbReference type="ARBA" id="ARBA00022670"/>
    </source>
</evidence>
<feature type="compositionally biased region" description="Low complexity" evidence="15">
    <location>
        <begin position="648"/>
        <end position="660"/>
    </location>
</feature>
<keyword evidence="5 14" id="KW-0121">Carboxypeptidase</keyword>
<evidence type="ECO:0000256" key="9">
    <source>
        <dbReference type="ARBA" id="ARBA00022960"/>
    </source>
</evidence>
<dbReference type="Pfam" id="PF00905">
    <property type="entry name" value="Transpeptidase"/>
    <property type="match status" value="1"/>
</dbReference>
<evidence type="ECO:0000256" key="14">
    <source>
        <dbReference type="HAMAP-Rule" id="MF_02081"/>
    </source>
</evidence>
<dbReference type="SUPFAM" id="SSF56519">
    <property type="entry name" value="Penicillin binding protein dimerisation domain"/>
    <property type="match status" value="1"/>
</dbReference>
<evidence type="ECO:0000259" key="17">
    <source>
        <dbReference type="Pfam" id="PF03717"/>
    </source>
</evidence>
<dbReference type="InterPro" id="IPR012338">
    <property type="entry name" value="Beta-lactam/transpept-like"/>
</dbReference>
<dbReference type="InterPro" id="IPR001460">
    <property type="entry name" value="PCN-bd_Tpept"/>
</dbReference>
<dbReference type="GO" id="GO:0009002">
    <property type="term" value="F:serine-type D-Ala-D-Ala carboxypeptidase activity"/>
    <property type="evidence" value="ECO:0007669"/>
    <property type="project" value="UniProtKB-UniRule"/>
</dbReference>
<evidence type="ECO:0000256" key="15">
    <source>
        <dbReference type="SAM" id="MobiDB-lite"/>
    </source>
</evidence>
<keyword evidence="7 14" id="KW-0812">Transmembrane</keyword>
<evidence type="ECO:0000256" key="8">
    <source>
        <dbReference type="ARBA" id="ARBA00022801"/>
    </source>
</evidence>
<evidence type="ECO:0000256" key="10">
    <source>
        <dbReference type="ARBA" id="ARBA00022984"/>
    </source>
</evidence>
<accession>A0A7X2INH6</accession>
<evidence type="ECO:0000256" key="4">
    <source>
        <dbReference type="ARBA" id="ARBA00022519"/>
    </source>
</evidence>
<comment type="function">
    <text evidence="14">Catalyzes cross-linking of the peptidoglycan cell wall.</text>
</comment>
<dbReference type="GO" id="GO:0006508">
    <property type="term" value="P:proteolysis"/>
    <property type="evidence" value="ECO:0007669"/>
    <property type="project" value="UniProtKB-KW"/>
</dbReference>
<feature type="compositionally biased region" description="Pro residues" evidence="15">
    <location>
        <begin position="750"/>
        <end position="776"/>
    </location>
</feature>
<feature type="domain" description="Penicillin-binding protein dimerisation" evidence="17">
    <location>
        <begin position="61"/>
        <end position="237"/>
    </location>
</feature>
<evidence type="ECO:0000313" key="18">
    <source>
        <dbReference type="EMBL" id="MRV73272.1"/>
    </source>
</evidence>
<dbReference type="InterPro" id="IPR036138">
    <property type="entry name" value="PBP_dimer_sf"/>
</dbReference>
<dbReference type="Gene3D" id="3.30.1390.30">
    <property type="entry name" value="Penicillin-binding protein 2a, domain 3"/>
    <property type="match status" value="1"/>
</dbReference>
<keyword evidence="13 14" id="KW-0961">Cell wall biogenesis/degradation</keyword>
<dbReference type="GO" id="GO:0005886">
    <property type="term" value="C:plasma membrane"/>
    <property type="evidence" value="ECO:0007669"/>
    <property type="project" value="UniProtKB-SubCell"/>
</dbReference>
<keyword evidence="19" id="KW-1185">Reference proteome</keyword>
<feature type="binding site" evidence="14">
    <location>
        <position position="365"/>
    </location>
    <ligand>
        <name>Zn(2+)</name>
        <dbReference type="ChEBI" id="CHEBI:29105"/>
    </ligand>
</feature>
<feature type="binding site" evidence="14">
    <location>
        <position position="371"/>
    </location>
    <ligand>
        <name>Zn(2+)</name>
        <dbReference type="ChEBI" id="CHEBI:29105"/>
    </ligand>
</feature>
<dbReference type="UniPathway" id="UPA00219"/>
<dbReference type="GO" id="GO:0008270">
    <property type="term" value="F:zinc ion binding"/>
    <property type="evidence" value="ECO:0007669"/>
    <property type="project" value="UniProtKB-UniRule"/>
</dbReference>
<dbReference type="InterPro" id="IPR005311">
    <property type="entry name" value="PBP_dimer"/>
</dbReference>
<dbReference type="InterPro" id="IPR017790">
    <property type="entry name" value="Penicillin-binding_protein_2"/>
</dbReference>
<keyword evidence="10 14" id="KW-0573">Peptidoglycan synthesis</keyword>
<dbReference type="FunFam" id="3.40.710.10:FF:000024">
    <property type="entry name" value="Penicillin-binding protein 2"/>
    <property type="match status" value="1"/>
</dbReference>
<dbReference type="Proteomes" id="UP000446768">
    <property type="component" value="Unassembled WGS sequence"/>
</dbReference>
<dbReference type="PANTHER" id="PTHR30627">
    <property type="entry name" value="PEPTIDOGLYCAN D,D-TRANSPEPTIDASE"/>
    <property type="match status" value="1"/>
</dbReference>
<feature type="compositionally biased region" description="Basic and acidic residues" evidence="15">
    <location>
        <begin position="620"/>
        <end position="633"/>
    </location>
</feature>
<evidence type="ECO:0000256" key="5">
    <source>
        <dbReference type="ARBA" id="ARBA00022645"/>
    </source>
</evidence>
<sequence length="776" mass="83739">MTEFKNTERELHLFRLRLSALGLLVFVCFALLLARFVWLQVVHHDKYMTQAEENRIAFVPVVPNRGLIVDRNGVVLARNYSAYTLEITPSKLRAPLEAVIDELAKLVSVEAKDRKRFKRLLEETKGFEGVPLRTRLSDEEVARFSAQRFRFPGVEIQARLFRQYPLGETASHVIGFIGRISQNEAKVIEAGDDARNYKGTEHIGKEGLEKSYEKQLHGVTGYEEVEVSAGGRAVRTLSRTPATPGNNLILSIDIELQKVAEEAFGERRGALVAIEPATGDVLAFVSRPGYDPNLFVDGIDTQSWNELNTSLDKPMVNRPLSGTYAPGSTFKPFMALAALETGVRTPGQAISDPGFFYLGDHKFRDDVVGGHGSVDMRKSIVVSCNTYYYILGRDMGIDAIHKFMKPFGFGQPTGIDLENEKTGVLPSQEWKRARFKKNPQAGKWVGGDTIAVSNGSGFNSYTPMQVAHAVSTLANNGVVMKPHLVKIIEDGTTKARALTVPKESYRIPLKQQNIDFIKNAMVGVASEPGGTAYRAFINAGYTVGGKTGTAQVIAIKANEKYNASKINERYRDHAWFTAFAPADQPRIALAMIVENAGFGGQEAAPIARKVLDYYLLGKRPEGKDTTPVPKEDASEFIPVEEPDDEEAAAIAAEQRAAAPAKPGQQVQPAKPEQPPLIQPPNQRPGAKPGAAGSHSHAPAAAQAAGAKPATGAAQPPGSTVGAKPAAIAPQQATPAPGAKPAAAVSQQPGAKPPSPTPQQPAPGLPPATPPAPRNKE</sequence>
<keyword evidence="3 14" id="KW-1003">Cell membrane</keyword>
<comment type="cofactor">
    <cofactor evidence="14">
        <name>Zn(2+)</name>
        <dbReference type="ChEBI" id="CHEBI:29105"/>
    </cofactor>
    <text evidence="14">Binds one Zn(2+) ion per subunit.</text>
</comment>
<protein>
    <recommendedName>
        <fullName evidence="14">Peptidoglycan D,D-transpeptidase MrdA</fullName>
        <ecNumber evidence="14">3.4.16.4</ecNumber>
    </recommendedName>
    <alternativeName>
        <fullName evidence="14">Penicillin-binding protein 2</fullName>
        <shortName evidence="14">PBP-2</shortName>
    </alternativeName>
</protein>
<organism evidence="18 19">
    <name type="scientific">Pseudoduganella rivuli</name>
    <dbReference type="NCBI Taxonomy" id="2666085"/>
    <lineage>
        <taxon>Bacteria</taxon>
        <taxon>Pseudomonadati</taxon>
        <taxon>Pseudomonadota</taxon>
        <taxon>Betaproteobacteria</taxon>
        <taxon>Burkholderiales</taxon>
        <taxon>Oxalobacteraceae</taxon>
        <taxon>Telluria group</taxon>
        <taxon>Pseudoduganella</taxon>
    </lineage>
</organism>
<dbReference type="PANTHER" id="PTHR30627:SF2">
    <property type="entry name" value="PEPTIDOGLYCAN D,D-TRANSPEPTIDASE MRDA"/>
    <property type="match status" value="1"/>
</dbReference>
<dbReference type="GO" id="GO:0008360">
    <property type="term" value="P:regulation of cell shape"/>
    <property type="evidence" value="ECO:0007669"/>
    <property type="project" value="UniProtKB-KW"/>
</dbReference>
<evidence type="ECO:0000256" key="13">
    <source>
        <dbReference type="ARBA" id="ARBA00023316"/>
    </source>
</evidence>
<keyword evidence="8 14" id="KW-0378">Hydrolase</keyword>
<dbReference type="NCBIfam" id="TIGR03423">
    <property type="entry name" value="pbp2_mrdA"/>
    <property type="match status" value="1"/>
</dbReference>
<evidence type="ECO:0000259" key="16">
    <source>
        <dbReference type="Pfam" id="PF00905"/>
    </source>
</evidence>
<comment type="catalytic activity">
    <reaction evidence="14">
        <text>Preferential cleavage: (Ac)2-L-Lys-D-Ala-|-D-Ala. Also transpeptidation of peptidyl-alanyl moieties that are N-acyl substituents of D-alanine.</text>
        <dbReference type="EC" id="3.4.16.4"/>
    </reaction>
</comment>
<evidence type="ECO:0000256" key="1">
    <source>
        <dbReference type="ARBA" id="ARBA00004167"/>
    </source>
</evidence>
<keyword evidence="12 14" id="KW-0472">Membrane</keyword>
<name>A0A7X2INH6_9BURK</name>
<dbReference type="Pfam" id="PF03717">
    <property type="entry name" value="PBP_dimer"/>
    <property type="match status" value="1"/>
</dbReference>
<evidence type="ECO:0000256" key="2">
    <source>
        <dbReference type="ARBA" id="ARBA00004236"/>
    </source>
</evidence>
<keyword evidence="6 14" id="KW-0645">Protease</keyword>
<feature type="transmembrane region" description="Helical" evidence="14">
    <location>
        <begin position="20"/>
        <end position="38"/>
    </location>
</feature>
<feature type="region of interest" description="Disordered" evidence="15">
    <location>
        <begin position="620"/>
        <end position="776"/>
    </location>
</feature>
<keyword evidence="14" id="KW-0862">Zinc</keyword>
<feature type="domain" description="Penicillin-binding protein transpeptidase" evidence="16">
    <location>
        <begin position="269"/>
        <end position="611"/>
    </location>
</feature>
<keyword evidence="9 14" id="KW-0133">Cell shape</keyword>
<gene>
    <name evidence="14 18" type="primary">mrdA</name>
    <name evidence="18" type="ORF">GJ700_16290</name>
</gene>
<dbReference type="HAMAP" id="MF_02081">
    <property type="entry name" value="MrdA_transpept"/>
    <property type="match status" value="1"/>
</dbReference>
<evidence type="ECO:0000256" key="12">
    <source>
        <dbReference type="ARBA" id="ARBA00023136"/>
    </source>
</evidence>
<feature type="compositionally biased region" description="Pro residues" evidence="15">
    <location>
        <begin position="671"/>
        <end position="682"/>
    </location>
</feature>
<dbReference type="AlphaFoldDB" id="A0A7X2INH6"/>
<dbReference type="GO" id="GO:0009252">
    <property type="term" value="P:peptidoglycan biosynthetic process"/>
    <property type="evidence" value="ECO:0007669"/>
    <property type="project" value="UniProtKB-UniRule"/>
</dbReference>
<evidence type="ECO:0000313" key="19">
    <source>
        <dbReference type="Proteomes" id="UP000446768"/>
    </source>
</evidence>
<comment type="similarity">
    <text evidence="14">Belongs to the transpeptidase family. MrdA subfamily.</text>
</comment>
<dbReference type="GO" id="GO:0008658">
    <property type="term" value="F:penicillin binding"/>
    <property type="evidence" value="ECO:0007669"/>
    <property type="project" value="InterPro"/>
</dbReference>
<feature type="compositionally biased region" description="Low complexity" evidence="15">
    <location>
        <begin position="688"/>
        <end position="749"/>
    </location>
</feature>
<evidence type="ECO:0000256" key="7">
    <source>
        <dbReference type="ARBA" id="ARBA00022692"/>
    </source>
</evidence>
<dbReference type="GO" id="GO:0071555">
    <property type="term" value="P:cell wall organization"/>
    <property type="evidence" value="ECO:0007669"/>
    <property type="project" value="UniProtKB-KW"/>
</dbReference>
<comment type="subcellular location">
    <subcellularLocation>
        <location evidence="14">Cell inner membrane</location>
        <topology evidence="14">Single-pass membrane protein</topology>
    </subcellularLocation>
    <subcellularLocation>
        <location evidence="2">Cell membrane</location>
    </subcellularLocation>
    <subcellularLocation>
        <location evidence="1">Membrane</location>
        <topology evidence="1">Single-pass membrane protein</topology>
    </subcellularLocation>
</comment>
<dbReference type="RefSeq" id="WP_154375656.1">
    <property type="nucleotide sequence ID" value="NZ_WKJJ01000009.1"/>
</dbReference>
<dbReference type="Gene3D" id="3.90.1310.10">
    <property type="entry name" value="Penicillin-binding protein 2a (Domain 2)"/>
    <property type="match status" value="1"/>
</dbReference>
<dbReference type="InterPro" id="IPR050515">
    <property type="entry name" value="Beta-lactam/transpept"/>
</dbReference>
<feature type="binding site" evidence="14">
    <location>
        <position position="352"/>
    </location>
    <ligand>
        <name>Zn(2+)</name>
        <dbReference type="ChEBI" id="CHEBI:29105"/>
    </ligand>
</feature>
<comment type="caution">
    <text evidence="18">The sequence shown here is derived from an EMBL/GenBank/DDBJ whole genome shotgun (WGS) entry which is preliminary data.</text>
</comment>
<dbReference type="EC" id="3.4.16.4" evidence="14"/>
<keyword evidence="14" id="KW-0479">Metal-binding</keyword>
<proteinExistence type="inferred from homology"/>